<name>A0A8S5U6W7_9CAUD</name>
<reference evidence="3" key="1">
    <citation type="journal article" date="2021" name="Proc. Natl. Acad. Sci. U.S.A.">
        <title>A Catalog of Tens of Thousands of Viruses from Human Metagenomes Reveals Hidden Associations with Chronic Diseases.</title>
        <authorList>
            <person name="Tisza M.J."/>
            <person name="Buck C.B."/>
        </authorList>
    </citation>
    <scope>NUCLEOTIDE SEQUENCE</scope>
    <source>
        <strain evidence="3">Ct3Oc10</strain>
    </source>
</reference>
<keyword evidence="1" id="KW-0175">Coiled coil</keyword>
<feature type="compositionally biased region" description="Basic and acidic residues" evidence="2">
    <location>
        <begin position="19"/>
        <end position="35"/>
    </location>
</feature>
<feature type="compositionally biased region" description="Basic residues" evidence="2">
    <location>
        <begin position="1"/>
        <end position="14"/>
    </location>
</feature>
<feature type="coiled-coil region" evidence="1">
    <location>
        <begin position="57"/>
        <end position="91"/>
    </location>
</feature>
<evidence type="ECO:0000313" key="3">
    <source>
        <dbReference type="EMBL" id="DAF90224.1"/>
    </source>
</evidence>
<evidence type="ECO:0000256" key="1">
    <source>
        <dbReference type="SAM" id="Coils"/>
    </source>
</evidence>
<organism evidence="3">
    <name type="scientific">Myoviridae sp. ct3Oc10</name>
    <dbReference type="NCBI Taxonomy" id="2825025"/>
    <lineage>
        <taxon>Viruses</taxon>
        <taxon>Duplodnaviria</taxon>
        <taxon>Heunggongvirae</taxon>
        <taxon>Uroviricota</taxon>
        <taxon>Caudoviricetes</taxon>
    </lineage>
</organism>
<protein>
    <submittedName>
        <fullName evidence="3">Uncharacterized protein</fullName>
    </submittedName>
</protein>
<accession>A0A8S5U6W7</accession>
<sequence>MKKARGRKNMKKQSCRMTQQERETHREATKLRKMTDQQLVDYVNSQKEQAGPAKDQEAVHKAEIEELEAEVAKYKAKANKAEAEARKNAENAVKAIKGKSTGGKAAVERFLQELKKKTGSGNGIGNGTIFKLKRILDTMPDDFAEKEA</sequence>
<dbReference type="EMBL" id="BK016023">
    <property type="protein sequence ID" value="DAF90224.1"/>
    <property type="molecule type" value="Genomic_DNA"/>
</dbReference>
<feature type="region of interest" description="Disordered" evidence="2">
    <location>
        <begin position="1"/>
        <end position="35"/>
    </location>
</feature>
<proteinExistence type="predicted"/>
<evidence type="ECO:0000256" key="2">
    <source>
        <dbReference type="SAM" id="MobiDB-lite"/>
    </source>
</evidence>